<accession>A0AA48L9X1</accession>
<protein>
    <recommendedName>
        <fullName evidence="2">PSP1 C-terminal domain-containing protein</fullName>
    </recommendedName>
</protein>
<feature type="compositionally biased region" description="Low complexity" evidence="1">
    <location>
        <begin position="760"/>
        <end position="778"/>
    </location>
</feature>
<dbReference type="InterPro" id="IPR047767">
    <property type="entry name" value="PSP1-like"/>
</dbReference>
<dbReference type="Proteomes" id="UP001233271">
    <property type="component" value="Chromosome 7a"/>
</dbReference>
<dbReference type="AlphaFoldDB" id="A0AA48L9X1"/>
<feature type="compositionally biased region" description="Low complexity" evidence="1">
    <location>
        <begin position="320"/>
        <end position="334"/>
    </location>
</feature>
<reference evidence="3" key="1">
    <citation type="journal article" date="2023" name="BMC Genomics">
        <title>Chromosome-level genome assemblies of Cutaneotrichosporon spp. (Trichosporonales, Basidiomycota) reveal imbalanced evolution between nucleotide sequences and chromosome synteny.</title>
        <authorList>
            <person name="Kobayashi Y."/>
            <person name="Kayamori A."/>
            <person name="Aoki K."/>
            <person name="Shiwa Y."/>
            <person name="Matsutani M."/>
            <person name="Fujita N."/>
            <person name="Sugita T."/>
            <person name="Iwasaki W."/>
            <person name="Tanaka N."/>
            <person name="Takashima M."/>
        </authorList>
    </citation>
    <scope>NUCLEOTIDE SEQUENCE</scope>
    <source>
        <strain evidence="3">HIS019</strain>
    </source>
</reference>
<feature type="compositionally biased region" description="Polar residues" evidence="1">
    <location>
        <begin position="48"/>
        <end position="58"/>
    </location>
</feature>
<feature type="compositionally biased region" description="Polar residues" evidence="1">
    <location>
        <begin position="592"/>
        <end position="606"/>
    </location>
</feature>
<keyword evidence="4" id="KW-1185">Reference proteome</keyword>
<organism evidence="3 4">
    <name type="scientific">Cutaneotrichosporon cavernicola</name>
    <dbReference type="NCBI Taxonomy" id="279322"/>
    <lineage>
        <taxon>Eukaryota</taxon>
        <taxon>Fungi</taxon>
        <taxon>Dikarya</taxon>
        <taxon>Basidiomycota</taxon>
        <taxon>Agaricomycotina</taxon>
        <taxon>Tremellomycetes</taxon>
        <taxon>Trichosporonales</taxon>
        <taxon>Trichosporonaceae</taxon>
        <taxon>Cutaneotrichosporon</taxon>
    </lineage>
</organism>
<dbReference type="PROSITE" id="PS51411">
    <property type="entry name" value="PSP1_C"/>
    <property type="match status" value="1"/>
</dbReference>
<feature type="compositionally biased region" description="Polar residues" evidence="1">
    <location>
        <begin position="167"/>
        <end position="177"/>
    </location>
</feature>
<sequence length="778" mass="80916">MPRTTSPSQFPTFSPSSSPSTSPTLSGQHALPDSTGAQYSPPIAPANVSRSRSQSMATGNRPDRNFIKPMTTFDSPTSVRFEEPWPSNNDASNMSPFGGNIRTFGEADEQPQRPTATQAASFRTPQDPTFGSRAAWKSPTTSALTASVSKALGSQPSYSSVVGGFDDSTNGGRSGTNSRRHSMSVVGAGPRRGFGYNEGQAMSTLKASSRRGVTSMGFTDEELLPERLSNALSLTQVDEPHSETEVATSLPMFTPQIGEPPRSIPRSNPAPADPFFSSSQEKQERSKFNFENTRGRASFSMPPGPGSGSSPDSGREAHRPTPVGAPVRAPAPGAGAFGNPMYDARFGAPSRPGFPGGPFSQPPIGPGPTFGRPPSGFGGFYGGVGQQQGGPRPPFPQSGGFGGMGGGMGGMGGMGMGGMGGMGMGGAMGGSVGGGMGPGFAPGPGGFLGGPVPPGPGQLTGSGFGGPGSQPNYFAPPPSAPGAPTSPSSFSSLSLADLGKGIPLTNLAPTTPLYIVTFKAGRRDVFYCPDPTLLISNGDRVIVEADRGSDLGTVVYDQLTPIDVREWQEKQATQALLHGASPHQPPGMTLSGADQQQPPPGNSNGITGHKRTNSGPVRPPAPGQLDFSGSDLNTLLSGVGPSGSQMDMGGGGIGARGPLAKEIMPKRIFTKSSGGPEEQARMVEKLKDEYDAMLICREKVVQRGLPMQIVDAEYQWDRRKLTFYFKAEKRVDFRELTKENFRIFKSRIWMSMVPKDDPRGGPASPGAAPGGPSSAMPV</sequence>
<dbReference type="RefSeq" id="XP_060459879.1">
    <property type="nucleotide sequence ID" value="XM_060603602.1"/>
</dbReference>
<feature type="region of interest" description="Disordered" evidence="1">
    <location>
        <begin position="448"/>
        <end position="491"/>
    </location>
</feature>
<proteinExistence type="predicted"/>
<feature type="compositionally biased region" description="Polar residues" evidence="1">
    <location>
        <begin position="138"/>
        <end position="160"/>
    </location>
</feature>
<feature type="compositionally biased region" description="Gly residues" evidence="1">
    <location>
        <begin position="376"/>
        <end position="388"/>
    </location>
</feature>
<feature type="compositionally biased region" description="Low complexity" evidence="1">
    <location>
        <begin position="482"/>
        <end position="491"/>
    </location>
</feature>
<feature type="domain" description="PSP1 C-terminal" evidence="2">
    <location>
        <begin position="666"/>
        <end position="753"/>
    </location>
</feature>
<evidence type="ECO:0000256" key="1">
    <source>
        <dbReference type="SAM" id="MobiDB-lite"/>
    </source>
</evidence>
<dbReference type="GeneID" id="85498484"/>
<gene>
    <name evidence="3" type="ORF">CcaverHIS019_0701860</name>
</gene>
<feature type="region of interest" description="Disordered" evidence="1">
    <location>
        <begin position="578"/>
        <end position="656"/>
    </location>
</feature>
<dbReference type="PANTHER" id="PTHR43830">
    <property type="entry name" value="PROTEIN PSP1"/>
    <property type="match status" value="1"/>
</dbReference>
<dbReference type="KEGG" id="ccac:CcaHIS019_0701860"/>
<feature type="compositionally biased region" description="Polar residues" evidence="1">
    <location>
        <begin position="112"/>
        <end position="129"/>
    </location>
</feature>
<feature type="region of interest" description="Disordered" evidence="1">
    <location>
        <begin position="252"/>
        <end position="406"/>
    </location>
</feature>
<evidence type="ECO:0000259" key="2">
    <source>
        <dbReference type="PROSITE" id="PS51411"/>
    </source>
</evidence>
<dbReference type="PANTHER" id="PTHR43830:SF3">
    <property type="entry name" value="PROTEIN PSP1"/>
    <property type="match status" value="1"/>
</dbReference>
<feature type="compositionally biased region" description="Low complexity" evidence="1">
    <location>
        <begin position="1"/>
        <end position="24"/>
    </location>
</feature>
<feature type="compositionally biased region" description="Polar residues" evidence="1">
    <location>
        <begin position="86"/>
        <end position="95"/>
    </location>
</feature>
<name>A0AA48L9X1_9TREE</name>
<evidence type="ECO:0000313" key="4">
    <source>
        <dbReference type="Proteomes" id="UP001233271"/>
    </source>
</evidence>
<feature type="compositionally biased region" description="Low complexity" evidence="1">
    <location>
        <begin position="346"/>
        <end position="359"/>
    </location>
</feature>
<dbReference type="InterPro" id="IPR007557">
    <property type="entry name" value="PSP1_C"/>
</dbReference>
<dbReference type="Pfam" id="PF04468">
    <property type="entry name" value="PSP1"/>
    <property type="match status" value="1"/>
</dbReference>
<dbReference type="GO" id="GO:0005737">
    <property type="term" value="C:cytoplasm"/>
    <property type="evidence" value="ECO:0007669"/>
    <property type="project" value="TreeGrafter"/>
</dbReference>
<feature type="region of interest" description="Disordered" evidence="1">
    <location>
        <begin position="755"/>
        <end position="778"/>
    </location>
</feature>
<feature type="compositionally biased region" description="Gly residues" evidence="1">
    <location>
        <begin position="458"/>
        <end position="468"/>
    </location>
</feature>
<feature type="region of interest" description="Disordered" evidence="1">
    <location>
        <begin position="1"/>
        <end position="198"/>
    </location>
</feature>
<evidence type="ECO:0000313" key="3">
    <source>
        <dbReference type="EMBL" id="BEI94614.1"/>
    </source>
</evidence>
<dbReference type="EMBL" id="AP028218">
    <property type="protein sequence ID" value="BEI94614.1"/>
    <property type="molecule type" value="Genomic_DNA"/>
</dbReference>